<evidence type="ECO:0000256" key="1">
    <source>
        <dbReference type="ARBA" id="ARBA00022729"/>
    </source>
</evidence>
<dbReference type="AlphaFoldDB" id="A0A382B2D6"/>
<dbReference type="PANTHER" id="PTHR43208:SF1">
    <property type="entry name" value="ABC TRANSPORTER SUBSTRATE-BINDING PROTEIN"/>
    <property type="match status" value="1"/>
</dbReference>
<dbReference type="Pfam" id="PF02608">
    <property type="entry name" value="Bmp"/>
    <property type="match status" value="1"/>
</dbReference>
<protein>
    <recommendedName>
        <fullName evidence="2">ABC transporter substrate-binding protein PnrA-like domain-containing protein</fullName>
    </recommendedName>
</protein>
<evidence type="ECO:0000259" key="2">
    <source>
        <dbReference type="Pfam" id="PF02608"/>
    </source>
</evidence>
<keyword evidence="1" id="KW-0732">Signal</keyword>
<dbReference type="CDD" id="cd19963">
    <property type="entry name" value="PBP1_BMP-like"/>
    <property type="match status" value="1"/>
</dbReference>
<dbReference type="InterPro" id="IPR003760">
    <property type="entry name" value="PnrA-like"/>
</dbReference>
<accession>A0A382B2D6</accession>
<organism evidence="3">
    <name type="scientific">marine metagenome</name>
    <dbReference type="NCBI Taxonomy" id="408172"/>
    <lineage>
        <taxon>unclassified sequences</taxon>
        <taxon>metagenomes</taxon>
        <taxon>ecological metagenomes</taxon>
    </lineage>
</organism>
<dbReference type="InterPro" id="IPR052910">
    <property type="entry name" value="ABC-Purine-Binding"/>
</dbReference>
<dbReference type="EMBL" id="UINC01027721">
    <property type="protein sequence ID" value="SVB07452.1"/>
    <property type="molecule type" value="Genomic_DNA"/>
</dbReference>
<dbReference type="GO" id="GO:0005886">
    <property type="term" value="C:plasma membrane"/>
    <property type="evidence" value="ECO:0007669"/>
    <property type="project" value="InterPro"/>
</dbReference>
<proteinExistence type="predicted"/>
<dbReference type="PANTHER" id="PTHR43208">
    <property type="entry name" value="ABC TRANSPORTER SUBSTRATE-BINDING PROTEIN"/>
    <property type="match status" value="1"/>
</dbReference>
<evidence type="ECO:0000313" key="3">
    <source>
        <dbReference type="EMBL" id="SVB07452.1"/>
    </source>
</evidence>
<name>A0A382B2D6_9ZZZZ</name>
<gene>
    <name evidence="3" type="ORF">METZ01_LOCUS160306</name>
</gene>
<dbReference type="PROSITE" id="PS51257">
    <property type="entry name" value="PROKAR_LIPOPROTEIN"/>
    <property type="match status" value="1"/>
</dbReference>
<reference evidence="3" key="1">
    <citation type="submission" date="2018-05" db="EMBL/GenBank/DDBJ databases">
        <authorList>
            <person name="Lanie J.A."/>
            <person name="Ng W.-L."/>
            <person name="Kazmierczak K.M."/>
            <person name="Andrzejewski T.M."/>
            <person name="Davidsen T.M."/>
            <person name="Wayne K.J."/>
            <person name="Tettelin H."/>
            <person name="Glass J.I."/>
            <person name="Rusch D."/>
            <person name="Podicherti R."/>
            <person name="Tsui H.-C.T."/>
            <person name="Winkler M.E."/>
        </authorList>
    </citation>
    <scope>NUCLEOTIDE SEQUENCE</scope>
</reference>
<feature type="domain" description="ABC transporter substrate-binding protein PnrA-like" evidence="2">
    <location>
        <begin position="30"/>
        <end position="293"/>
    </location>
</feature>
<dbReference type="Gene3D" id="3.40.50.2300">
    <property type="match status" value="2"/>
</dbReference>
<sequence length="361" mass="38027">MKRRQFGLLAAVLTLGLVAASCGSEGVTTTRAAFVYVGPVGDAGWTWAHDQGRLAAEATTGVETAFVESVPEGGADFADSVRQFIDDDYDVIIGTSFGYMDDMLALADEHPNVVFEHISGYLSNDTNFGNSFGRMYEPRYLSGMVAGSATMSNQVGYVAAFPIPEVIRGINAFTLGVQEANPGATVEVVWTSTWFDPVVEGDSAQALLDKGVDVLAMHQDSPAVGEKAEAAGARWVSYNSDMSAFAPNAYLTAPVWDWGPRYAEIIEAARAGTYTPAPDGYWGSMADGVVALAPIASDVNADVVAAVEARRAEIIAGTFHVFSGPINDQDGYEAVAAGETLDDGALLGMEFFVQGVIGTLG</sequence>